<reference evidence="5 6" key="1">
    <citation type="submission" date="2018-06" db="EMBL/GenBank/DDBJ databases">
        <title>Combined omics and stable isotope probing to characterize newly discovered Mariana Back-Arc vent microbial communities.</title>
        <authorList>
            <person name="Trembath-Reichert E."/>
            <person name="Huber J.A."/>
        </authorList>
    </citation>
    <scope>NUCLEOTIDE SEQUENCE [LARGE SCALE GENOMIC DNA]</scope>
    <source>
        <strain evidence="5">MAG 63_2</strain>
    </source>
</reference>
<evidence type="ECO:0000256" key="4">
    <source>
        <dbReference type="ARBA" id="ARBA00023002"/>
    </source>
</evidence>
<evidence type="ECO:0000313" key="5">
    <source>
        <dbReference type="EMBL" id="RTZ79914.1"/>
    </source>
</evidence>
<keyword evidence="4" id="KW-0560">Oxidoreductase</keyword>
<evidence type="ECO:0000256" key="3">
    <source>
        <dbReference type="ARBA" id="ARBA00022643"/>
    </source>
</evidence>
<sequence>TYLKIDDSGLHVRVALKKGEEPKDIVFEVDNVIVAAGQEPRRELETSLSKAGFEVHVIGGAKATLGLDAKTAISDGAELAAKL</sequence>
<accession>A0A432G878</accession>
<dbReference type="Proteomes" id="UP000286732">
    <property type="component" value="Unassembled WGS sequence"/>
</dbReference>
<evidence type="ECO:0000256" key="1">
    <source>
        <dbReference type="ARBA" id="ARBA00001917"/>
    </source>
</evidence>
<name>A0A432G878_9DELT</name>
<comment type="caution">
    <text evidence="5">The sequence shown here is derived from an EMBL/GenBank/DDBJ whole genome shotgun (WGS) entry which is preliminary data.</text>
</comment>
<dbReference type="Gene3D" id="3.40.50.720">
    <property type="entry name" value="NAD(P)-binding Rossmann-like Domain"/>
    <property type="match status" value="1"/>
</dbReference>
<dbReference type="GO" id="GO:0033543">
    <property type="term" value="P:fatty acid beta-oxidation, unsaturated, even number, reductase/isomerase pathway"/>
    <property type="evidence" value="ECO:0007669"/>
    <property type="project" value="TreeGrafter"/>
</dbReference>
<protein>
    <submittedName>
        <fullName evidence="5">NADPH-dependent 2,4-dienoyl-CoA reductase</fullName>
    </submittedName>
</protein>
<dbReference type="InterPro" id="IPR051793">
    <property type="entry name" value="NADH:flavin_oxidoreductase"/>
</dbReference>
<feature type="non-terminal residue" evidence="5">
    <location>
        <position position="1"/>
    </location>
</feature>
<dbReference type="PANTHER" id="PTHR42917:SF2">
    <property type="entry name" value="2,4-DIENOYL-COA REDUCTASE [(2E)-ENOYL-COA-PRODUCING]"/>
    <property type="match status" value="1"/>
</dbReference>
<dbReference type="EMBL" id="QNZM01000199">
    <property type="protein sequence ID" value="RTZ79914.1"/>
    <property type="molecule type" value="Genomic_DNA"/>
</dbReference>
<keyword evidence="3" id="KW-0288">FMN</keyword>
<organism evidence="5 6">
    <name type="scientific">SAR324 cluster bacterium</name>
    <dbReference type="NCBI Taxonomy" id="2024889"/>
    <lineage>
        <taxon>Bacteria</taxon>
        <taxon>Deltaproteobacteria</taxon>
        <taxon>SAR324 cluster</taxon>
    </lineage>
</organism>
<dbReference type="Gene3D" id="3.50.50.60">
    <property type="entry name" value="FAD/NAD(P)-binding domain"/>
    <property type="match status" value="1"/>
</dbReference>
<dbReference type="PANTHER" id="PTHR42917">
    <property type="entry name" value="2,4-DIENOYL-COA REDUCTASE"/>
    <property type="match status" value="1"/>
</dbReference>
<dbReference type="AlphaFoldDB" id="A0A432G878"/>
<keyword evidence="2" id="KW-0285">Flavoprotein</keyword>
<gene>
    <name evidence="5" type="ORF">DSY98_05120</name>
</gene>
<proteinExistence type="predicted"/>
<evidence type="ECO:0000256" key="2">
    <source>
        <dbReference type="ARBA" id="ARBA00022630"/>
    </source>
</evidence>
<comment type="cofactor">
    <cofactor evidence="1">
        <name>FMN</name>
        <dbReference type="ChEBI" id="CHEBI:58210"/>
    </cofactor>
</comment>
<dbReference type="InterPro" id="IPR036188">
    <property type="entry name" value="FAD/NAD-bd_sf"/>
</dbReference>
<evidence type="ECO:0000313" key="6">
    <source>
        <dbReference type="Proteomes" id="UP000286732"/>
    </source>
</evidence>
<dbReference type="GO" id="GO:0008670">
    <property type="term" value="F:2,4-dienoyl-CoA reductase (NADPH) activity"/>
    <property type="evidence" value="ECO:0007669"/>
    <property type="project" value="TreeGrafter"/>
</dbReference>